<name>A0A6J4MZI9_9BACT</name>
<gene>
    <name evidence="2" type="ORF">AVDCRST_MAG68-5712</name>
</gene>
<evidence type="ECO:0000313" key="2">
    <source>
        <dbReference type="EMBL" id="CAA9370539.1"/>
    </source>
</evidence>
<accession>A0A6J4MZI9</accession>
<organism evidence="2">
    <name type="scientific">uncultured Gemmatimonadota bacterium</name>
    <dbReference type="NCBI Taxonomy" id="203437"/>
    <lineage>
        <taxon>Bacteria</taxon>
        <taxon>Pseudomonadati</taxon>
        <taxon>Gemmatimonadota</taxon>
        <taxon>environmental samples</taxon>
    </lineage>
</organism>
<feature type="region of interest" description="Disordered" evidence="1">
    <location>
        <begin position="1"/>
        <end position="44"/>
    </location>
</feature>
<dbReference type="EMBL" id="CADCTW010000243">
    <property type="protein sequence ID" value="CAA9370539.1"/>
    <property type="molecule type" value="Genomic_DNA"/>
</dbReference>
<dbReference type="AlphaFoldDB" id="A0A6J4MZI9"/>
<protein>
    <submittedName>
        <fullName evidence="2">Uncharacterized protein</fullName>
    </submittedName>
</protein>
<sequence>MAKDNTRDGTQPLGDRAGALLGRVTPEEVERARSDAEKSEPEVDALARAAAEKAMRQRPKGKGD</sequence>
<feature type="compositionally biased region" description="Basic and acidic residues" evidence="1">
    <location>
        <begin position="25"/>
        <end position="41"/>
    </location>
</feature>
<evidence type="ECO:0000256" key="1">
    <source>
        <dbReference type="SAM" id="MobiDB-lite"/>
    </source>
</evidence>
<reference evidence="2" key="1">
    <citation type="submission" date="2020-02" db="EMBL/GenBank/DDBJ databases">
        <authorList>
            <person name="Meier V. D."/>
        </authorList>
    </citation>
    <scope>NUCLEOTIDE SEQUENCE</scope>
    <source>
        <strain evidence="2">AVDCRST_MAG68</strain>
    </source>
</reference>
<proteinExistence type="predicted"/>